<dbReference type="Proteomes" id="UP001418222">
    <property type="component" value="Unassembled WGS sequence"/>
</dbReference>
<dbReference type="InterPro" id="IPR049163">
    <property type="entry name" value="Pif1-like_2B_dom"/>
</dbReference>
<evidence type="ECO:0000313" key="3">
    <source>
        <dbReference type="Proteomes" id="UP001418222"/>
    </source>
</evidence>
<evidence type="ECO:0000313" key="2">
    <source>
        <dbReference type="EMBL" id="KAK8933194.1"/>
    </source>
</evidence>
<feature type="domain" description="DNA helicase Pif1-like 2B" evidence="1">
    <location>
        <begin position="68"/>
        <end position="114"/>
    </location>
</feature>
<name>A0AAP0B833_9ASPA</name>
<dbReference type="PANTHER" id="PTHR10492:SF94">
    <property type="entry name" value="ATP-DEPENDENT DNA HELICASE"/>
    <property type="match status" value="1"/>
</dbReference>
<accession>A0AAP0B833</accession>
<dbReference type="EMBL" id="JBBWWQ010000013">
    <property type="protein sequence ID" value="KAK8933194.1"/>
    <property type="molecule type" value="Genomic_DNA"/>
</dbReference>
<dbReference type="CDD" id="cd18809">
    <property type="entry name" value="SF1_C_RecD"/>
    <property type="match status" value="1"/>
</dbReference>
<evidence type="ECO:0000259" key="1">
    <source>
        <dbReference type="Pfam" id="PF21530"/>
    </source>
</evidence>
<dbReference type="Pfam" id="PF21530">
    <property type="entry name" value="Pif1_2B_dom"/>
    <property type="match status" value="1"/>
</dbReference>
<dbReference type="InterPro" id="IPR027417">
    <property type="entry name" value="P-loop_NTPase"/>
</dbReference>
<dbReference type="Gene3D" id="3.40.50.300">
    <property type="entry name" value="P-loop containing nucleotide triphosphate hydrolases"/>
    <property type="match status" value="1"/>
</dbReference>
<reference evidence="2 3" key="1">
    <citation type="journal article" date="2022" name="Nat. Plants">
        <title>Genomes of leafy and leafless Platanthera orchids illuminate the evolution of mycoheterotrophy.</title>
        <authorList>
            <person name="Li M.H."/>
            <person name="Liu K.W."/>
            <person name="Li Z."/>
            <person name="Lu H.C."/>
            <person name="Ye Q.L."/>
            <person name="Zhang D."/>
            <person name="Wang J.Y."/>
            <person name="Li Y.F."/>
            <person name="Zhong Z.M."/>
            <person name="Liu X."/>
            <person name="Yu X."/>
            <person name="Liu D.K."/>
            <person name="Tu X.D."/>
            <person name="Liu B."/>
            <person name="Hao Y."/>
            <person name="Liao X.Y."/>
            <person name="Jiang Y.T."/>
            <person name="Sun W.H."/>
            <person name="Chen J."/>
            <person name="Chen Y.Q."/>
            <person name="Ai Y."/>
            <person name="Zhai J.W."/>
            <person name="Wu S.S."/>
            <person name="Zhou Z."/>
            <person name="Hsiao Y.Y."/>
            <person name="Wu W.L."/>
            <person name="Chen Y.Y."/>
            <person name="Lin Y.F."/>
            <person name="Hsu J.L."/>
            <person name="Li C.Y."/>
            <person name="Wang Z.W."/>
            <person name="Zhao X."/>
            <person name="Zhong W.Y."/>
            <person name="Ma X.K."/>
            <person name="Ma L."/>
            <person name="Huang J."/>
            <person name="Chen G.Z."/>
            <person name="Huang M.Z."/>
            <person name="Huang L."/>
            <person name="Peng D.H."/>
            <person name="Luo Y.B."/>
            <person name="Zou S.Q."/>
            <person name="Chen S.P."/>
            <person name="Lan S."/>
            <person name="Tsai W.C."/>
            <person name="Van de Peer Y."/>
            <person name="Liu Z.J."/>
        </authorList>
    </citation>
    <scope>NUCLEOTIDE SEQUENCE [LARGE SCALE GENOMIC DNA]</scope>
    <source>
        <strain evidence="2">Lor287</strain>
    </source>
</reference>
<sequence>MFISSIFSDISTHMHSSYYLETRVLLTPLNEDVNRLNDKCLTLFPGEEVTYYSFDSVNDDRYNLYPQEFLNSLSPANLPPHKLTLKKGVPVMLLRNLNPTTGLCNGSRLLCRQFTRNIIEAEILTGEHKGHTVFLPRMPLKNPEDSKMPFELTRKQFPIRLSFALTINKSQGQTVHKVGIYLTSHVFTHGQLYVALSRGMSSSATTLLIKRGSVTGHDGMHTKNVVFKELLIQPHLQVYTKSSLTFHLAVYIHYALHVQFSHLLQNI</sequence>
<proteinExistence type="predicted"/>
<dbReference type="PANTHER" id="PTHR10492">
    <property type="match status" value="1"/>
</dbReference>
<organism evidence="2 3">
    <name type="scientific">Platanthera zijinensis</name>
    <dbReference type="NCBI Taxonomy" id="2320716"/>
    <lineage>
        <taxon>Eukaryota</taxon>
        <taxon>Viridiplantae</taxon>
        <taxon>Streptophyta</taxon>
        <taxon>Embryophyta</taxon>
        <taxon>Tracheophyta</taxon>
        <taxon>Spermatophyta</taxon>
        <taxon>Magnoliopsida</taxon>
        <taxon>Liliopsida</taxon>
        <taxon>Asparagales</taxon>
        <taxon>Orchidaceae</taxon>
        <taxon>Orchidoideae</taxon>
        <taxon>Orchideae</taxon>
        <taxon>Orchidinae</taxon>
        <taxon>Platanthera</taxon>
    </lineage>
</organism>
<dbReference type="SUPFAM" id="SSF52540">
    <property type="entry name" value="P-loop containing nucleoside triphosphate hydrolases"/>
    <property type="match status" value="1"/>
</dbReference>
<protein>
    <recommendedName>
        <fullName evidence="1">DNA helicase Pif1-like 2B domain-containing protein</fullName>
    </recommendedName>
</protein>
<gene>
    <name evidence="2" type="ORF">KSP39_PZI015626</name>
</gene>
<dbReference type="AlphaFoldDB" id="A0AAP0B833"/>
<dbReference type="FunFam" id="3.40.50.300:FF:002884">
    <property type="entry name" value="ATP-dependent DNA helicase"/>
    <property type="match status" value="1"/>
</dbReference>
<keyword evidence="3" id="KW-1185">Reference proteome</keyword>
<comment type="caution">
    <text evidence="2">The sequence shown here is derived from an EMBL/GenBank/DDBJ whole genome shotgun (WGS) entry which is preliminary data.</text>
</comment>